<evidence type="ECO:0000259" key="3">
    <source>
        <dbReference type="Pfam" id="PF18050"/>
    </source>
</evidence>
<evidence type="ECO:0000256" key="1">
    <source>
        <dbReference type="SAM" id="MobiDB-lite"/>
    </source>
</evidence>
<name>A0A1C6HDB9_9FIRM</name>
<protein>
    <submittedName>
        <fullName evidence="4">Uncharacterized conserved protein</fullName>
    </submittedName>
</protein>
<feature type="domain" description="Cyclophilin-like" evidence="3">
    <location>
        <begin position="61"/>
        <end position="164"/>
    </location>
</feature>
<evidence type="ECO:0000313" key="4">
    <source>
        <dbReference type="EMBL" id="SCJ55702.1"/>
    </source>
</evidence>
<accession>A0A1C6HDB9</accession>
<gene>
    <name evidence="4" type="ORF">SAMEA3545359_00803</name>
</gene>
<dbReference type="SUPFAM" id="SSF50891">
    <property type="entry name" value="Cyclophilin-like"/>
    <property type="match status" value="1"/>
</dbReference>
<dbReference type="AlphaFoldDB" id="A0A1C6HDB9"/>
<evidence type="ECO:0000256" key="2">
    <source>
        <dbReference type="SAM" id="SignalP"/>
    </source>
</evidence>
<dbReference type="EMBL" id="FMHG01000001">
    <property type="protein sequence ID" value="SCJ55702.1"/>
    <property type="molecule type" value="Genomic_DNA"/>
</dbReference>
<keyword evidence="2" id="KW-0732">Signal</keyword>
<dbReference type="InterPro" id="IPR041183">
    <property type="entry name" value="Cyclophilin-like"/>
</dbReference>
<feature type="chain" id="PRO_5038567508" evidence="2">
    <location>
        <begin position="18"/>
        <end position="171"/>
    </location>
</feature>
<dbReference type="InterPro" id="IPR029000">
    <property type="entry name" value="Cyclophilin-like_dom_sf"/>
</dbReference>
<feature type="region of interest" description="Disordered" evidence="1">
    <location>
        <begin position="19"/>
        <end position="50"/>
    </location>
</feature>
<dbReference type="Gene3D" id="2.40.100.20">
    <property type="match status" value="1"/>
</dbReference>
<reference evidence="4" key="1">
    <citation type="submission" date="2015-09" db="EMBL/GenBank/DDBJ databases">
        <authorList>
            <consortium name="Pathogen Informatics"/>
        </authorList>
    </citation>
    <scope>NUCLEOTIDE SEQUENCE</scope>
    <source>
        <strain evidence="4">2789STDY5834896</strain>
    </source>
</reference>
<proteinExistence type="predicted"/>
<sequence>MWLPLLFCIVLFGCSGASTGRKETSTRVSSPPAQSRDRETAAGTASGETVPPAIVGTRIRLTFAGGTAEAVLEENAATQSLLTQLPAEVAIEDFAGAEKIAYLPQDLAGRGEAGYDPAVGDVACYGPWGNLVFFYGDQPYAQGLYYMGRVESGLQQLAALPEGSTAVIERV</sequence>
<feature type="signal peptide" evidence="2">
    <location>
        <begin position="1"/>
        <end position="17"/>
    </location>
</feature>
<organism evidence="4">
    <name type="scientific">uncultured Anaerotruncus sp</name>
    <dbReference type="NCBI Taxonomy" id="905011"/>
    <lineage>
        <taxon>Bacteria</taxon>
        <taxon>Bacillati</taxon>
        <taxon>Bacillota</taxon>
        <taxon>Clostridia</taxon>
        <taxon>Eubacteriales</taxon>
        <taxon>Oscillospiraceae</taxon>
        <taxon>Anaerotruncus</taxon>
        <taxon>environmental samples</taxon>
    </lineage>
</organism>
<dbReference type="Pfam" id="PF18050">
    <property type="entry name" value="Cyclophil_like2"/>
    <property type="match status" value="1"/>
</dbReference>